<feature type="compositionally biased region" description="Low complexity" evidence="1">
    <location>
        <begin position="54"/>
        <end position="90"/>
    </location>
</feature>
<protein>
    <submittedName>
        <fullName evidence="2">Uncharacterized protein</fullName>
    </submittedName>
</protein>
<feature type="region of interest" description="Disordered" evidence="1">
    <location>
        <begin position="1"/>
        <end position="118"/>
    </location>
</feature>
<evidence type="ECO:0000313" key="2">
    <source>
        <dbReference type="EMBL" id="SDM66543.1"/>
    </source>
</evidence>
<dbReference type="EMBL" id="FNIE01000001">
    <property type="protein sequence ID" value="SDM66543.1"/>
    <property type="molecule type" value="Genomic_DNA"/>
</dbReference>
<feature type="compositionally biased region" description="Basic and acidic residues" evidence="1">
    <location>
        <begin position="1"/>
        <end position="14"/>
    </location>
</feature>
<reference evidence="2 3" key="1">
    <citation type="submission" date="2016-10" db="EMBL/GenBank/DDBJ databases">
        <authorList>
            <person name="de Groot N.N."/>
        </authorList>
    </citation>
    <scope>NUCLEOTIDE SEQUENCE [LARGE SCALE GENOMIC DNA]</scope>
    <source>
        <strain evidence="2 3">CGMCC 4.2022</strain>
    </source>
</reference>
<dbReference type="Proteomes" id="UP000199341">
    <property type="component" value="Unassembled WGS sequence"/>
</dbReference>
<accession>A0A1G9V383</accession>
<organism evidence="2 3">
    <name type="scientific">Actinacidiphila guanduensis</name>
    <dbReference type="NCBI Taxonomy" id="310781"/>
    <lineage>
        <taxon>Bacteria</taxon>
        <taxon>Bacillati</taxon>
        <taxon>Actinomycetota</taxon>
        <taxon>Actinomycetes</taxon>
        <taxon>Kitasatosporales</taxon>
        <taxon>Streptomycetaceae</taxon>
        <taxon>Actinacidiphila</taxon>
    </lineage>
</organism>
<name>A0A1G9V383_9ACTN</name>
<dbReference type="OrthoDB" id="3217284at2"/>
<feature type="compositionally biased region" description="Pro residues" evidence="1">
    <location>
        <begin position="44"/>
        <end position="53"/>
    </location>
</feature>
<feature type="compositionally biased region" description="Low complexity" evidence="1">
    <location>
        <begin position="101"/>
        <end position="116"/>
    </location>
</feature>
<sequence length="197" mass="20446">MKIRQGHDSAHRTEPAATSGSADSTGRDSRTGDRMSAPATQMPPDAPAPPPSAPTVAPTAGTAGTEHLTTGAAEETAPSPTTTPTAGTDGARPDADGTRGSGTTTGTATGTTSGDSRLAERLDHAVGTFVDDPRGAVAEAESVLDEAARRLVKMLEERRRSLHADWHREDGSPSGTEELRVALTRYRDMAHKLLDLA</sequence>
<dbReference type="RefSeq" id="WP_093782217.1">
    <property type="nucleotide sequence ID" value="NZ_FNIE01000001.1"/>
</dbReference>
<evidence type="ECO:0000313" key="3">
    <source>
        <dbReference type="Proteomes" id="UP000199341"/>
    </source>
</evidence>
<gene>
    <name evidence="2" type="ORF">SAMN05216259_101108</name>
</gene>
<keyword evidence="3" id="KW-1185">Reference proteome</keyword>
<evidence type="ECO:0000256" key="1">
    <source>
        <dbReference type="SAM" id="MobiDB-lite"/>
    </source>
</evidence>
<dbReference type="STRING" id="310781.SAMN05216259_101108"/>
<proteinExistence type="predicted"/>
<dbReference type="AlphaFoldDB" id="A0A1G9V383"/>